<evidence type="ECO:0000313" key="4">
    <source>
        <dbReference type="Proteomes" id="UP000320176"/>
    </source>
</evidence>
<sequence length="379" mass="41986">MAKPLIPTALIVTALLGLIAYSKWNPPPQRASGLVQADEIRLGSRVGGRVARVHVQEGEEVSSGTVLIELEPYDLLEREKQLELELAVRQAEYERFQVGFRAEEIAQAQAKLAQLQARLDLLKAGPREQEVKAAQGRVDVAQAERKLAEEGFQRMSKLAKSNATSLQELDKARESLEAAKAAFSVRQQELELLEAGTREEELREAAARVEEASQAVALMQNGYRREEIQQAKASRDAAKAALDAIGKQTAELVIKSPANGTIEALDLQPGDMVPPNAPVVSLLDRTQFWIRAYVPQNQPRLQIGQSVPISIDGYPDEVFVGTITFIARHAEFTPSNVQTPEERSKQVCRIKVALNDDDEQRLRPGMMVDLWLDQLGDEK</sequence>
<dbReference type="Gene3D" id="2.40.50.100">
    <property type="match status" value="1"/>
</dbReference>
<dbReference type="OrthoDB" id="9778236at2"/>
<dbReference type="InterPro" id="IPR059052">
    <property type="entry name" value="HH_YbhG-like"/>
</dbReference>
<feature type="domain" description="CusB-like beta-barrel" evidence="2">
    <location>
        <begin position="288"/>
        <end position="372"/>
    </location>
</feature>
<dbReference type="GO" id="GO:1990195">
    <property type="term" value="C:macrolide transmembrane transporter complex"/>
    <property type="evidence" value="ECO:0007669"/>
    <property type="project" value="InterPro"/>
</dbReference>
<feature type="domain" description="YbhG-like alpha-helical hairpin" evidence="1">
    <location>
        <begin position="107"/>
        <end position="219"/>
    </location>
</feature>
<dbReference type="Pfam" id="PF25954">
    <property type="entry name" value="Beta-barrel_RND_2"/>
    <property type="match status" value="1"/>
</dbReference>
<dbReference type="InterPro" id="IPR030190">
    <property type="entry name" value="MacA_alpha-hairpin_sf"/>
</dbReference>
<dbReference type="Gene3D" id="6.10.140.1990">
    <property type="match status" value="1"/>
</dbReference>
<dbReference type="AlphaFoldDB" id="A0A5C6AFW2"/>
<organism evidence="3 4">
    <name type="scientific">Stieleria varia</name>
    <dbReference type="NCBI Taxonomy" id="2528005"/>
    <lineage>
        <taxon>Bacteria</taxon>
        <taxon>Pseudomonadati</taxon>
        <taxon>Planctomycetota</taxon>
        <taxon>Planctomycetia</taxon>
        <taxon>Pirellulales</taxon>
        <taxon>Pirellulaceae</taxon>
        <taxon>Stieleria</taxon>
    </lineage>
</organism>
<name>A0A5C6AFW2_9BACT</name>
<gene>
    <name evidence="3" type="primary">emrA_2</name>
    <name evidence="3" type="ORF">Pla52n_50030</name>
</gene>
<dbReference type="PANTHER" id="PTHR30438">
    <property type="entry name" value="36 KDA ANTIGEN-RELATED"/>
    <property type="match status" value="1"/>
</dbReference>
<dbReference type="Pfam" id="PF25881">
    <property type="entry name" value="HH_YBHG"/>
    <property type="match status" value="1"/>
</dbReference>
<accession>A0A5C6AFW2</accession>
<keyword evidence="4" id="KW-1185">Reference proteome</keyword>
<dbReference type="Proteomes" id="UP000320176">
    <property type="component" value="Unassembled WGS sequence"/>
</dbReference>
<comment type="caution">
    <text evidence="3">The sequence shown here is derived from an EMBL/GenBank/DDBJ whole genome shotgun (WGS) entry which is preliminary data.</text>
</comment>
<evidence type="ECO:0000313" key="3">
    <source>
        <dbReference type="EMBL" id="TWT98489.1"/>
    </source>
</evidence>
<dbReference type="RefSeq" id="WP_146522057.1">
    <property type="nucleotide sequence ID" value="NZ_CP151726.1"/>
</dbReference>
<protein>
    <submittedName>
        <fullName evidence="3">Multidrug export protein EmrA</fullName>
    </submittedName>
</protein>
<evidence type="ECO:0000259" key="2">
    <source>
        <dbReference type="Pfam" id="PF25954"/>
    </source>
</evidence>
<dbReference type="SUPFAM" id="SSF111369">
    <property type="entry name" value="HlyD-like secretion proteins"/>
    <property type="match status" value="3"/>
</dbReference>
<reference evidence="3 4" key="1">
    <citation type="submission" date="2019-02" db="EMBL/GenBank/DDBJ databases">
        <title>Deep-cultivation of Planctomycetes and their phenomic and genomic characterization uncovers novel biology.</title>
        <authorList>
            <person name="Wiegand S."/>
            <person name="Jogler M."/>
            <person name="Boedeker C."/>
            <person name="Pinto D."/>
            <person name="Vollmers J."/>
            <person name="Rivas-Marin E."/>
            <person name="Kohn T."/>
            <person name="Peeters S.H."/>
            <person name="Heuer A."/>
            <person name="Rast P."/>
            <person name="Oberbeckmann S."/>
            <person name="Bunk B."/>
            <person name="Jeske O."/>
            <person name="Meyerdierks A."/>
            <person name="Storesund J.E."/>
            <person name="Kallscheuer N."/>
            <person name="Luecker S."/>
            <person name="Lage O.M."/>
            <person name="Pohl T."/>
            <person name="Merkel B.J."/>
            <person name="Hornburger P."/>
            <person name="Mueller R.-W."/>
            <person name="Bruemmer F."/>
            <person name="Labrenz M."/>
            <person name="Spormann A.M."/>
            <person name="Op Den Camp H."/>
            <person name="Overmann J."/>
            <person name="Amann R."/>
            <person name="Jetten M.S.M."/>
            <person name="Mascher T."/>
            <person name="Medema M.H."/>
            <person name="Devos D.P."/>
            <person name="Kaster A.-K."/>
            <person name="Ovreas L."/>
            <person name="Rohde M."/>
            <person name="Galperin M.Y."/>
            <person name="Jogler C."/>
        </authorList>
    </citation>
    <scope>NUCLEOTIDE SEQUENCE [LARGE SCALE GENOMIC DNA]</scope>
    <source>
        <strain evidence="3 4">Pla52n</strain>
    </source>
</reference>
<dbReference type="GO" id="GO:1990961">
    <property type="term" value="P:xenobiotic detoxification by transmembrane export across the plasma membrane"/>
    <property type="evidence" value="ECO:0007669"/>
    <property type="project" value="InterPro"/>
</dbReference>
<dbReference type="EMBL" id="SJPN01000006">
    <property type="protein sequence ID" value="TWT98489.1"/>
    <property type="molecule type" value="Genomic_DNA"/>
</dbReference>
<dbReference type="PANTHER" id="PTHR30438:SF2">
    <property type="entry name" value="MEMBRANE PROTEIN"/>
    <property type="match status" value="1"/>
</dbReference>
<dbReference type="InterPro" id="IPR058792">
    <property type="entry name" value="Beta-barrel_RND_2"/>
</dbReference>
<dbReference type="GO" id="GO:0019898">
    <property type="term" value="C:extrinsic component of membrane"/>
    <property type="evidence" value="ECO:0007669"/>
    <property type="project" value="InterPro"/>
</dbReference>
<proteinExistence type="predicted"/>
<dbReference type="Gene3D" id="2.40.30.170">
    <property type="match status" value="1"/>
</dbReference>
<dbReference type="GO" id="GO:0005886">
    <property type="term" value="C:plasma membrane"/>
    <property type="evidence" value="ECO:0007669"/>
    <property type="project" value="TreeGrafter"/>
</dbReference>
<evidence type="ECO:0000259" key="1">
    <source>
        <dbReference type="Pfam" id="PF25881"/>
    </source>
</evidence>